<dbReference type="SUPFAM" id="SSF52540">
    <property type="entry name" value="P-loop containing nucleoside triphosphate hydrolases"/>
    <property type="match status" value="1"/>
</dbReference>
<protein>
    <recommendedName>
        <fullName evidence="1">Helicase HerA central domain-containing protein</fullName>
    </recommendedName>
</protein>
<organism evidence="2 3">
    <name type="scientific">Acinetobacter baumannii</name>
    <dbReference type="NCBI Taxonomy" id="470"/>
    <lineage>
        <taxon>Bacteria</taxon>
        <taxon>Pseudomonadati</taxon>
        <taxon>Pseudomonadota</taxon>
        <taxon>Gammaproteobacteria</taxon>
        <taxon>Moraxellales</taxon>
        <taxon>Moraxellaceae</taxon>
        <taxon>Acinetobacter</taxon>
        <taxon>Acinetobacter calcoaceticus/baumannii complex</taxon>
    </lineage>
</organism>
<dbReference type="InterPro" id="IPR002789">
    <property type="entry name" value="HerA_central"/>
</dbReference>
<evidence type="ECO:0000313" key="3">
    <source>
        <dbReference type="Proteomes" id="UP000066661"/>
    </source>
</evidence>
<accession>A0A7U7KD32</accession>
<dbReference type="Gene3D" id="3.40.50.300">
    <property type="entry name" value="P-loop containing nucleotide triphosphate hydrolases"/>
    <property type="match status" value="2"/>
</dbReference>
<dbReference type="RefSeq" id="WP_058207699.1">
    <property type="nucleotide sequence ID" value="NZ_CAUYZO010000005.1"/>
</dbReference>
<sequence>MQDFLTKTRFSGNPLSILNQFLDEEKAKELVSSTDNWKFAGYVIDIGFNTVRIITSDPYKKAIGGMPRGSFLIMVPEDLEGIAPHFSLLRVSGVAPTPLTNSVQQTYFELHKKSMPELDRWTISELQWGSIDCDLLGMFYPNPDDAKKIEFSGDINAVVSAHRYRVFAPDERILNIIINGMVKPELNQSIGKLRLTECRLPFNNAKSNLEDVSVQISLKDFLGARTAMFGKTRLGKSNVVKIIANATIEALENQTEYQCGQLIFDINGEYANTNHQNKSLKEIHPSNCIVYALHQKPETESKPLRLNFYTDPSEGIRVLGSLMQADSNIGGYAKSFAHIDLPTFNDIEGMGYGDRNRAYRKIQMFWAILKQANYKANESDLISLLPPFSSSGPKGFDPKFTDESREIAYRYLWEQEDNNSEEEFQIPPAPKTLDEMKRELIVFSKYVQSKGYDTNPLKSSSSKKDEIFDGDDLVMLTFLSPNTGRGTKWISEYKEYHDPNASSLVKGIIEDLNNSKTVILDMGSADEKIRKYFSNMISLAIFKEQERKFTSNSLNSHFINLFFEEAHNLFPRTVKDNTDVYSRFAKEGAKFHIGMIYSTQSPSTISQELLAQTENFFVGHLSSQDEARSLGKVNVYYDGVQQDILSSKTPGYMRMLTQSHRFVVPVQVKHFGS</sequence>
<evidence type="ECO:0000313" key="2">
    <source>
        <dbReference type="EMBL" id="CUW34305.1"/>
    </source>
</evidence>
<dbReference type="InterPro" id="IPR027417">
    <property type="entry name" value="P-loop_NTPase"/>
</dbReference>
<dbReference type="EMBL" id="LN997846">
    <property type="protein sequence ID" value="CUW34305.1"/>
    <property type="molecule type" value="Genomic_DNA"/>
</dbReference>
<dbReference type="PANTHER" id="PTHR42957">
    <property type="entry name" value="HELICASE MJ1565-RELATED"/>
    <property type="match status" value="1"/>
</dbReference>
<dbReference type="PANTHER" id="PTHR42957:SF1">
    <property type="entry name" value="HELICASE MJ1565-RELATED"/>
    <property type="match status" value="1"/>
</dbReference>
<dbReference type="Proteomes" id="UP000066661">
    <property type="component" value="Chromosome I"/>
</dbReference>
<name>A0A7U7KD32_ACIBA</name>
<proteinExistence type="predicted"/>
<dbReference type="AlphaFoldDB" id="A0A7U7KD32"/>
<evidence type="ECO:0000259" key="1">
    <source>
        <dbReference type="Pfam" id="PF01935"/>
    </source>
</evidence>
<dbReference type="InterPro" id="IPR008571">
    <property type="entry name" value="HerA-like"/>
</dbReference>
<dbReference type="Pfam" id="PF01935">
    <property type="entry name" value="DUF87"/>
    <property type="match status" value="1"/>
</dbReference>
<gene>
    <name evidence="2" type="ORF">ABR2091_0898</name>
</gene>
<reference evidence="2 3" key="1">
    <citation type="submission" date="2015-12" db="EMBL/GenBank/DDBJ databases">
        <authorList>
            <person name="Wibberg D."/>
        </authorList>
    </citation>
    <scope>NUCLEOTIDE SEQUENCE [LARGE SCALE GENOMIC DNA]</scope>
    <source>
        <strain evidence="2">R2091</strain>
    </source>
</reference>
<feature type="domain" description="Helicase HerA central" evidence="1">
    <location>
        <begin position="210"/>
        <end position="306"/>
    </location>
</feature>